<name>A0ABY4X7T3_9SPHN</name>
<accession>A0ABY4X7T3</accession>
<evidence type="ECO:0000313" key="2">
    <source>
        <dbReference type="Proteomes" id="UP001056937"/>
    </source>
</evidence>
<dbReference type="RefSeq" id="WP_252166809.1">
    <property type="nucleotide sequence ID" value="NZ_CP084930.1"/>
</dbReference>
<evidence type="ECO:0000313" key="1">
    <source>
        <dbReference type="EMBL" id="USI72998.1"/>
    </source>
</evidence>
<reference evidence="1" key="1">
    <citation type="journal article" date="2022" name="Toxins">
        <title>Genomic Analysis of Sphingopyxis sp. USTB-05 for Biodegrading Cyanobacterial Hepatotoxins.</title>
        <authorList>
            <person name="Liu C."/>
            <person name="Xu Q."/>
            <person name="Zhao Z."/>
            <person name="Zhang H."/>
            <person name="Liu X."/>
            <person name="Yin C."/>
            <person name="Liu Y."/>
            <person name="Yan H."/>
        </authorList>
    </citation>
    <scope>NUCLEOTIDE SEQUENCE</scope>
    <source>
        <strain evidence="1">NBD5</strain>
    </source>
</reference>
<sequence length="142" mass="15441">MWLYNGVDPVMPMCEKRIHGANASAAVNLIAGFIQMDGGTPAFPDEGDKQAQQDDVELHAIIKGASYRLHVSLGQRKGKAAHFPVPARHENVIVLGVVRDGFSTQVVEITADMIEEHGTKHGGSIDVALTKLEPIDSFDRRL</sequence>
<protein>
    <submittedName>
        <fullName evidence="1">Uncharacterized protein</fullName>
    </submittedName>
</protein>
<proteinExistence type="predicted"/>
<organism evidence="1 2">
    <name type="scientific">Sphingomonas morindae</name>
    <dbReference type="NCBI Taxonomy" id="1541170"/>
    <lineage>
        <taxon>Bacteria</taxon>
        <taxon>Pseudomonadati</taxon>
        <taxon>Pseudomonadota</taxon>
        <taxon>Alphaproteobacteria</taxon>
        <taxon>Sphingomonadales</taxon>
        <taxon>Sphingomonadaceae</taxon>
        <taxon>Sphingomonas</taxon>
    </lineage>
</organism>
<gene>
    <name evidence="1" type="ORF">LHA26_00525</name>
</gene>
<keyword evidence="2" id="KW-1185">Reference proteome</keyword>
<dbReference type="Proteomes" id="UP001056937">
    <property type="component" value="Chromosome 1"/>
</dbReference>
<dbReference type="EMBL" id="CP084930">
    <property type="protein sequence ID" value="USI72998.1"/>
    <property type="molecule type" value="Genomic_DNA"/>
</dbReference>